<dbReference type="Proteomes" id="UP000177871">
    <property type="component" value="Unassembled WGS sequence"/>
</dbReference>
<evidence type="ECO:0000313" key="1">
    <source>
        <dbReference type="EMBL" id="OGG19406.1"/>
    </source>
</evidence>
<protein>
    <submittedName>
        <fullName evidence="1">Uncharacterized protein</fullName>
    </submittedName>
</protein>
<dbReference type="STRING" id="1798381.A2721_02670"/>
<dbReference type="EMBL" id="MFJK01000007">
    <property type="protein sequence ID" value="OGG19406.1"/>
    <property type="molecule type" value="Genomic_DNA"/>
</dbReference>
<sequence>MSEGVSEGVSEQSLHLIKPIKPRPATRVLLTCGWKNVPEKFSKTPKYSHPYYQKAPFDQKLKISPEAEKRKIKAKKILDNY</sequence>
<comment type="caution">
    <text evidence="1">The sequence shown here is derived from an EMBL/GenBank/DDBJ whole genome shotgun (WGS) entry which is preliminary data.</text>
</comment>
<reference evidence="1 2" key="1">
    <citation type="journal article" date="2016" name="Nat. Commun.">
        <title>Thousands of microbial genomes shed light on interconnected biogeochemical processes in an aquifer system.</title>
        <authorList>
            <person name="Anantharaman K."/>
            <person name="Brown C.T."/>
            <person name="Hug L.A."/>
            <person name="Sharon I."/>
            <person name="Castelle C.J."/>
            <person name="Probst A.J."/>
            <person name="Thomas B.C."/>
            <person name="Singh A."/>
            <person name="Wilkins M.J."/>
            <person name="Karaoz U."/>
            <person name="Brodie E.L."/>
            <person name="Williams K.H."/>
            <person name="Hubbard S.S."/>
            <person name="Banfield J.F."/>
        </authorList>
    </citation>
    <scope>NUCLEOTIDE SEQUENCE [LARGE SCALE GENOMIC DNA]</scope>
</reference>
<proteinExistence type="predicted"/>
<dbReference type="AlphaFoldDB" id="A0A1F6A454"/>
<accession>A0A1F6A454</accession>
<evidence type="ECO:0000313" key="2">
    <source>
        <dbReference type="Proteomes" id="UP000177871"/>
    </source>
</evidence>
<gene>
    <name evidence="1" type="ORF">A2721_02670</name>
</gene>
<name>A0A1F6A454_9BACT</name>
<organism evidence="1 2">
    <name type="scientific">Candidatus Gottesmanbacteria bacterium RIFCSPHIGHO2_01_FULL_47_48</name>
    <dbReference type="NCBI Taxonomy" id="1798381"/>
    <lineage>
        <taxon>Bacteria</taxon>
        <taxon>Candidatus Gottesmaniibacteriota</taxon>
    </lineage>
</organism>